<feature type="domain" description="SusD-like N-terminal" evidence="8">
    <location>
        <begin position="77"/>
        <end position="238"/>
    </location>
</feature>
<evidence type="ECO:0000256" key="5">
    <source>
        <dbReference type="ARBA" id="ARBA00023237"/>
    </source>
</evidence>
<sequence>MKKIKLIIVATLLLGITYSCSDEIDNLEPFTSVNPLDFLQGPTEFQTAVDGMYNQLFGYYSAPGSALQGIPDIMSDNAVLVTTGRRSNEVYYDYQYTAATGGAISLYFSQAYNAVNISNIVISQIDKLEAGETRDNILGQAFAGRALAHFDLARVYGPIPTQSSDAINALGISYIKVEDGDVNFEEPAPIFPERESIGTNYEEIVEDLLTASTLISESNSEGRLTRNGVFALLSRVYLYLGQYQNAIDASNEVTTSLATQEELPNIYIDASNDGIVIELSVNTAGPEANFNNVGVIYSQGSLEAGEITNTISEYAVDFEFFNSISDDDARKDVIQFDSANGDAEHNGIKKFLGEAGQVNGRLDIKVMRAAEVVLNKAEAQFELGLEGQALTTLDELRALRYTPFTPGTETGQALEDAIQFERRVELAFEGHRFFDLKRRGESIERSSFGDLRDGTGTPAEVFTLTAGDFRFQLPIPIAEINANSNYVQNIGY</sequence>
<dbReference type="Pfam" id="PF07980">
    <property type="entry name" value="SusD_RagB"/>
    <property type="match status" value="1"/>
</dbReference>
<dbReference type="Pfam" id="PF14322">
    <property type="entry name" value="SusD-like_3"/>
    <property type="match status" value="1"/>
</dbReference>
<keyword evidence="10" id="KW-1185">Reference proteome</keyword>
<accession>A0ABV9HT03</accession>
<proteinExistence type="inferred from homology"/>
<dbReference type="InterPro" id="IPR011990">
    <property type="entry name" value="TPR-like_helical_dom_sf"/>
</dbReference>
<evidence type="ECO:0000259" key="8">
    <source>
        <dbReference type="Pfam" id="PF14322"/>
    </source>
</evidence>
<protein>
    <submittedName>
        <fullName evidence="9">RagB/SusD family nutrient uptake outer membrane protein</fullName>
    </submittedName>
</protein>
<dbReference type="InterPro" id="IPR012944">
    <property type="entry name" value="SusD_RagB_dom"/>
</dbReference>
<dbReference type="InterPro" id="IPR033985">
    <property type="entry name" value="SusD-like_N"/>
</dbReference>
<feature type="signal peptide" evidence="6">
    <location>
        <begin position="1"/>
        <end position="21"/>
    </location>
</feature>
<evidence type="ECO:0000313" key="10">
    <source>
        <dbReference type="Proteomes" id="UP001596043"/>
    </source>
</evidence>
<gene>
    <name evidence="9" type="ORF">ACFO3O_03330</name>
</gene>
<dbReference type="Proteomes" id="UP001596043">
    <property type="component" value="Unassembled WGS sequence"/>
</dbReference>
<comment type="subcellular location">
    <subcellularLocation>
        <location evidence="1">Cell outer membrane</location>
    </subcellularLocation>
</comment>
<evidence type="ECO:0000256" key="4">
    <source>
        <dbReference type="ARBA" id="ARBA00023136"/>
    </source>
</evidence>
<keyword evidence="3 6" id="KW-0732">Signal</keyword>
<dbReference type="PROSITE" id="PS51257">
    <property type="entry name" value="PROKAR_LIPOPROTEIN"/>
    <property type="match status" value="1"/>
</dbReference>
<evidence type="ECO:0000256" key="2">
    <source>
        <dbReference type="ARBA" id="ARBA00006275"/>
    </source>
</evidence>
<dbReference type="EMBL" id="JBHSFV010000001">
    <property type="protein sequence ID" value="MFC4632922.1"/>
    <property type="molecule type" value="Genomic_DNA"/>
</dbReference>
<dbReference type="RefSeq" id="WP_379977079.1">
    <property type="nucleotide sequence ID" value="NZ_JBHSFV010000001.1"/>
</dbReference>
<organism evidence="9 10">
    <name type="scientific">Dokdonia ponticola</name>
    <dbReference type="NCBI Taxonomy" id="2041041"/>
    <lineage>
        <taxon>Bacteria</taxon>
        <taxon>Pseudomonadati</taxon>
        <taxon>Bacteroidota</taxon>
        <taxon>Flavobacteriia</taxon>
        <taxon>Flavobacteriales</taxon>
        <taxon>Flavobacteriaceae</taxon>
        <taxon>Dokdonia</taxon>
    </lineage>
</organism>
<name>A0ABV9HT03_9FLAO</name>
<evidence type="ECO:0000256" key="3">
    <source>
        <dbReference type="ARBA" id="ARBA00022729"/>
    </source>
</evidence>
<dbReference type="Gene3D" id="1.25.40.390">
    <property type="match status" value="1"/>
</dbReference>
<evidence type="ECO:0000256" key="1">
    <source>
        <dbReference type="ARBA" id="ARBA00004442"/>
    </source>
</evidence>
<reference evidence="10" key="1">
    <citation type="journal article" date="2019" name="Int. J. Syst. Evol. Microbiol.">
        <title>The Global Catalogue of Microorganisms (GCM) 10K type strain sequencing project: providing services to taxonomists for standard genome sequencing and annotation.</title>
        <authorList>
            <consortium name="The Broad Institute Genomics Platform"/>
            <consortium name="The Broad Institute Genome Sequencing Center for Infectious Disease"/>
            <person name="Wu L."/>
            <person name="Ma J."/>
        </authorList>
    </citation>
    <scope>NUCLEOTIDE SEQUENCE [LARGE SCALE GENOMIC DNA]</scope>
    <source>
        <strain evidence="10">YJ-61-S</strain>
    </source>
</reference>
<feature type="domain" description="RagB/SusD" evidence="7">
    <location>
        <begin position="359"/>
        <end position="492"/>
    </location>
</feature>
<comment type="similarity">
    <text evidence="2">Belongs to the SusD family.</text>
</comment>
<evidence type="ECO:0000259" key="7">
    <source>
        <dbReference type="Pfam" id="PF07980"/>
    </source>
</evidence>
<dbReference type="Gene3D" id="1.25.40.900">
    <property type="match status" value="1"/>
</dbReference>
<evidence type="ECO:0000313" key="9">
    <source>
        <dbReference type="EMBL" id="MFC4632922.1"/>
    </source>
</evidence>
<evidence type="ECO:0000256" key="6">
    <source>
        <dbReference type="SAM" id="SignalP"/>
    </source>
</evidence>
<keyword evidence="4" id="KW-0472">Membrane</keyword>
<keyword evidence="5" id="KW-0998">Cell outer membrane</keyword>
<feature type="chain" id="PRO_5047303671" evidence="6">
    <location>
        <begin position="22"/>
        <end position="492"/>
    </location>
</feature>
<comment type="caution">
    <text evidence="9">The sequence shown here is derived from an EMBL/GenBank/DDBJ whole genome shotgun (WGS) entry which is preliminary data.</text>
</comment>
<dbReference type="Gene3D" id="2.20.20.130">
    <property type="match status" value="1"/>
</dbReference>
<dbReference type="SUPFAM" id="SSF48452">
    <property type="entry name" value="TPR-like"/>
    <property type="match status" value="1"/>
</dbReference>